<keyword evidence="2" id="KW-1185">Reference proteome</keyword>
<gene>
    <name evidence="1" type="ORF">BD289DRAFT_426193</name>
</gene>
<protein>
    <submittedName>
        <fullName evidence="1">Uncharacterized protein</fullName>
    </submittedName>
</protein>
<reference evidence="1 2" key="1">
    <citation type="journal article" date="2018" name="Mycol. Prog.">
        <title>Coniella lustricola, a new species from submerged detritus.</title>
        <authorList>
            <person name="Raudabaugh D.B."/>
            <person name="Iturriaga T."/>
            <person name="Carver A."/>
            <person name="Mondo S."/>
            <person name="Pangilinan J."/>
            <person name="Lipzen A."/>
            <person name="He G."/>
            <person name="Amirebrahimi M."/>
            <person name="Grigoriev I.V."/>
            <person name="Miller A.N."/>
        </authorList>
    </citation>
    <scope>NUCLEOTIDE SEQUENCE [LARGE SCALE GENOMIC DNA]</scope>
    <source>
        <strain evidence="1 2">B22-T-1</strain>
    </source>
</reference>
<evidence type="ECO:0000313" key="1">
    <source>
        <dbReference type="EMBL" id="PSR97368.1"/>
    </source>
</evidence>
<dbReference type="Proteomes" id="UP000241462">
    <property type="component" value="Unassembled WGS sequence"/>
</dbReference>
<name>A0A2T3AGU5_9PEZI</name>
<dbReference type="EMBL" id="KZ678392">
    <property type="protein sequence ID" value="PSR97368.1"/>
    <property type="molecule type" value="Genomic_DNA"/>
</dbReference>
<evidence type="ECO:0000313" key="2">
    <source>
        <dbReference type="Proteomes" id="UP000241462"/>
    </source>
</evidence>
<proteinExistence type="predicted"/>
<sequence>MRLIRFEEQKRTAGLQLGKCYQPLGTLSAPKTWSFRSCAFLHGPLHGSDVRCLALHTFVIPRDIPSVSPGDSLSSSPSRCALVVLHSVSKKQPSSIYLPLPV</sequence>
<organism evidence="1 2">
    <name type="scientific">Coniella lustricola</name>
    <dbReference type="NCBI Taxonomy" id="2025994"/>
    <lineage>
        <taxon>Eukaryota</taxon>
        <taxon>Fungi</taxon>
        <taxon>Dikarya</taxon>
        <taxon>Ascomycota</taxon>
        <taxon>Pezizomycotina</taxon>
        <taxon>Sordariomycetes</taxon>
        <taxon>Sordariomycetidae</taxon>
        <taxon>Diaporthales</taxon>
        <taxon>Schizoparmaceae</taxon>
        <taxon>Coniella</taxon>
    </lineage>
</organism>
<dbReference type="AlphaFoldDB" id="A0A2T3AGU5"/>
<dbReference type="InParanoid" id="A0A2T3AGU5"/>
<accession>A0A2T3AGU5</accession>